<gene>
    <name evidence="1" type="primary">C1orf141</name>
</gene>
<dbReference type="GeneTree" id="ENSGT00390000010146"/>
<dbReference type="PANTHER" id="PTHR36873">
    <property type="entry name" value="HYPOTHETICAL GENE SUPPORTED BY BC079057"/>
    <property type="match status" value="1"/>
</dbReference>
<proteinExistence type="predicted"/>
<reference evidence="1" key="2">
    <citation type="submission" date="2025-09" db="UniProtKB">
        <authorList>
            <consortium name="Ensembl"/>
        </authorList>
    </citation>
    <scope>IDENTIFICATION</scope>
</reference>
<sequence length="215" mass="24495">MAENILEKLDVLNKQAKIILARRAKKNRLQSEGRKKSLVIPLTFDFQSECEEAIATSASKSVSKISEDKSCGIESKKYDSFKCEPELIKSDIKKSNLKAHFVQGNIKQESKTIEPVEENLKSRSSRPFLYLKDTPEEENAEPLQVLYSQQKQACGKLRSSTVFSPIVNIQSNAYEKERDSTLLTAQIEKKTRKSLDSVDHLEDYINKRNKVTQIP</sequence>
<protein>
    <submittedName>
        <fullName evidence="1">Chromosome 1 open reading frame 141</fullName>
    </submittedName>
</protein>
<accession>A0A8C8Z1N7</accession>
<dbReference type="AlphaFoldDB" id="A0A8C8Z1N7"/>
<dbReference type="PANTHER" id="PTHR36873:SF1">
    <property type="entry name" value="HYPOTHETICAL GENE SUPPORTED BY BC079057"/>
    <property type="match status" value="1"/>
</dbReference>
<dbReference type="Proteomes" id="UP000694414">
    <property type="component" value="Unplaced"/>
</dbReference>
<evidence type="ECO:0000313" key="1">
    <source>
        <dbReference type="Ensembl" id="ENSPSMP00000007465.1"/>
    </source>
</evidence>
<name>A0A8C8Z1N7_PROSS</name>
<keyword evidence="2" id="KW-1185">Reference proteome</keyword>
<dbReference type="Ensembl" id="ENSPSMT00000008783.1">
    <property type="protein sequence ID" value="ENSPSMP00000007465.1"/>
    <property type="gene ID" value="ENSPSMG00000005542.1"/>
</dbReference>
<reference evidence="1" key="1">
    <citation type="submission" date="2025-08" db="UniProtKB">
        <authorList>
            <consortium name="Ensembl"/>
        </authorList>
    </citation>
    <scope>IDENTIFICATION</scope>
</reference>
<dbReference type="InterPro" id="IPR027847">
    <property type="entry name" value="DUF4545"/>
</dbReference>
<organism evidence="1 2">
    <name type="scientific">Prolemur simus</name>
    <name type="common">Greater bamboo lemur</name>
    <name type="synonym">Hapalemur simus</name>
    <dbReference type="NCBI Taxonomy" id="1328070"/>
    <lineage>
        <taxon>Eukaryota</taxon>
        <taxon>Metazoa</taxon>
        <taxon>Chordata</taxon>
        <taxon>Craniata</taxon>
        <taxon>Vertebrata</taxon>
        <taxon>Euteleostomi</taxon>
        <taxon>Mammalia</taxon>
        <taxon>Eutheria</taxon>
        <taxon>Euarchontoglires</taxon>
        <taxon>Primates</taxon>
        <taxon>Strepsirrhini</taxon>
        <taxon>Lemuriformes</taxon>
        <taxon>Lemuridae</taxon>
        <taxon>Prolemur</taxon>
    </lineage>
</organism>
<evidence type="ECO:0000313" key="2">
    <source>
        <dbReference type="Proteomes" id="UP000694414"/>
    </source>
</evidence>
<dbReference type="Pfam" id="PF15078">
    <property type="entry name" value="DUF4545"/>
    <property type="match status" value="1"/>
</dbReference>